<dbReference type="Gene3D" id="3.40.50.1110">
    <property type="entry name" value="SGNH hydrolase"/>
    <property type="match status" value="1"/>
</dbReference>
<reference evidence="3 4" key="1">
    <citation type="submission" date="2021-02" db="EMBL/GenBank/DDBJ databases">
        <title>Genome assembly of Pseudopithomyces chartarum.</title>
        <authorList>
            <person name="Jauregui R."/>
            <person name="Singh J."/>
            <person name="Voisey C."/>
        </authorList>
    </citation>
    <scope>NUCLEOTIDE SEQUENCE [LARGE SCALE GENOMIC DNA]</scope>
    <source>
        <strain evidence="3 4">AGR01</strain>
    </source>
</reference>
<dbReference type="AlphaFoldDB" id="A0AAN6RMV9"/>
<dbReference type="SUPFAM" id="SSF69318">
    <property type="entry name" value="Integrin alpha N-terminal domain"/>
    <property type="match status" value="2"/>
</dbReference>
<dbReference type="InterPro" id="IPR013517">
    <property type="entry name" value="FG-GAP"/>
</dbReference>
<proteinExistence type="predicted"/>
<evidence type="ECO:0000313" key="3">
    <source>
        <dbReference type="EMBL" id="KAK3216564.1"/>
    </source>
</evidence>
<dbReference type="GO" id="GO:0004622">
    <property type="term" value="F:phosphatidylcholine lysophospholipase activity"/>
    <property type="evidence" value="ECO:0007669"/>
    <property type="project" value="TreeGrafter"/>
</dbReference>
<dbReference type="SUPFAM" id="SSF52266">
    <property type="entry name" value="SGNH hydrolase"/>
    <property type="match status" value="1"/>
</dbReference>
<accession>A0AAN6RMV9</accession>
<dbReference type="PANTHER" id="PTHR30383">
    <property type="entry name" value="THIOESTERASE 1/PROTEASE 1/LYSOPHOSPHOLIPASE L1"/>
    <property type="match status" value="1"/>
</dbReference>
<dbReference type="PANTHER" id="PTHR30383:SF5">
    <property type="entry name" value="SGNH HYDROLASE-TYPE ESTERASE DOMAIN-CONTAINING PROTEIN"/>
    <property type="match status" value="1"/>
</dbReference>
<keyword evidence="1" id="KW-0732">Signal</keyword>
<gene>
    <name evidence="3" type="ORF">GRF29_1g199579</name>
</gene>
<organism evidence="3 4">
    <name type="scientific">Pseudopithomyces chartarum</name>
    <dbReference type="NCBI Taxonomy" id="1892770"/>
    <lineage>
        <taxon>Eukaryota</taxon>
        <taxon>Fungi</taxon>
        <taxon>Dikarya</taxon>
        <taxon>Ascomycota</taxon>
        <taxon>Pezizomycotina</taxon>
        <taxon>Dothideomycetes</taxon>
        <taxon>Pleosporomycetidae</taxon>
        <taxon>Pleosporales</taxon>
        <taxon>Massarineae</taxon>
        <taxon>Didymosphaeriaceae</taxon>
        <taxon>Pseudopithomyces</taxon>
    </lineage>
</organism>
<dbReference type="Gene3D" id="2.130.10.130">
    <property type="entry name" value="Integrin alpha, N-terminal"/>
    <property type="match status" value="1"/>
</dbReference>
<dbReference type="InterPro" id="IPR013830">
    <property type="entry name" value="SGNH_hydro"/>
</dbReference>
<dbReference type="EMBL" id="WVTA01000001">
    <property type="protein sequence ID" value="KAK3216564.1"/>
    <property type="molecule type" value="Genomic_DNA"/>
</dbReference>
<evidence type="ECO:0000256" key="1">
    <source>
        <dbReference type="ARBA" id="ARBA00022729"/>
    </source>
</evidence>
<feature type="domain" description="SGNH hydrolase-type esterase" evidence="2">
    <location>
        <begin position="46"/>
        <end position="222"/>
    </location>
</feature>
<dbReference type="Proteomes" id="UP001280581">
    <property type="component" value="Unassembled WGS sequence"/>
</dbReference>
<name>A0AAN6RMV9_9PLEO</name>
<dbReference type="InterPro" id="IPR036514">
    <property type="entry name" value="SGNH_hydro_sf"/>
</dbReference>
<evidence type="ECO:0000313" key="4">
    <source>
        <dbReference type="Proteomes" id="UP001280581"/>
    </source>
</evidence>
<sequence>MILSTWLPSSDARSFLLFKYLALLALFFATADAVIANGINLRIHPIGDSITDGYQSSDGNGYRNALLSKLVGNKVQYIGSSRAGSMSNNANDGYSGFEIDQIAARINAALSQRPNVVLLMAGTNDINNNDNVDGAPARLGSLLDKIISVCPDAVIVLAKITPIANGGSQSRAQAFNSAIEGLALSRNNDGHKIVVVDMQNSQTGLTASDLIDGLHPNDAGYAKMATVWYDGIASAADNGLITAPKAGAPVSANGKAVCHGKLFWYNNYGTIASGVGESDPPFKSSWIGIGSVATGIGAGRGVRIADLDGDGLDDYVWVNDTTGAATLYINGGYSDGKINWQPKGQVASGLGDGAGVRFADITGDGLADYIWISIDGGIKAYINNGPKEGGGWNWAPLGSVTSGLETTAGSRASIRFADLDGDGRADLSIVGEGGSLTSWIATGRDAEPTWLPLGIIATGIGDAAGVQLFDINGDGRADYIWVDKSSATTAYINLRAQNSLVPNWISAGKIGTGVGTGRENITFGDLTGDGKADFLIVSNSTGAIDMYENKGAGAAYQAGDQVVFADLDGDGLDDYISIGPNGALLAYRNGGANTRANNGWNWIRWGSIASGVGKRHQIR</sequence>
<comment type="caution">
    <text evidence="3">The sequence shown here is derived from an EMBL/GenBank/DDBJ whole genome shotgun (WGS) entry which is preliminary data.</text>
</comment>
<dbReference type="InterPro" id="IPR028994">
    <property type="entry name" value="Integrin_alpha_N"/>
</dbReference>
<keyword evidence="4" id="KW-1185">Reference proteome</keyword>
<evidence type="ECO:0000259" key="2">
    <source>
        <dbReference type="Pfam" id="PF13472"/>
    </source>
</evidence>
<dbReference type="Pfam" id="PF13472">
    <property type="entry name" value="Lipase_GDSL_2"/>
    <property type="match status" value="1"/>
</dbReference>
<protein>
    <recommendedName>
        <fullName evidence="2">SGNH hydrolase-type esterase domain-containing protein</fullName>
    </recommendedName>
</protein>
<dbReference type="CDD" id="cd01833">
    <property type="entry name" value="XynB_like"/>
    <property type="match status" value="1"/>
</dbReference>
<dbReference type="InterPro" id="IPR051532">
    <property type="entry name" value="Ester_Hydrolysis_Enzymes"/>
</dbReference>
<dbReference type="Pfam" id="PF13517">
    <property type="entry name" value="FG-GAP_3"/>
    <property type="match status" value="2"/>
</dbReference>